<organism evidence="1 2">
    <name type="scientific">Actinomadura darangshiensis</name>
    <dbReference type="NCBI Taxonomy" id="705336"/>
    <lineage>
        <taxon>Bacteria</taxon>
        <taxon>Bacillati</taxon>
        <taxon>Actinomycetota</taxon>
        <taxon>Actinomycetes</taxon>
        <taxon>Streptosporangiales</taxon>
        <taxon>Thermomonosporaceae</taxon>
        <taxon>Actinomadura</taxon>
    </lineage>
</organism>
<keyword evidence="2" id="KW-1185">Reference proteome</keyword>
<evidence type="ECO:0000313" key="2">
    <source>
        <dbReference type="Proteomes" id="UP000295578"/>
    </source>
</evidence>
<dbReference type="Proteomes" id="UP000295578">
    <property type="component" value="Unassembled WGS sequence"/>
</dbReference>
<reference evidence="1 2" key="1">
    <citation type="submission" date="2019-03" db="EMBL/GenBank/DDBJ databases">
        <title>Draft genome sequences of novel Actinobacteria.</title>
        <authorList>
            <person name="Sahin N."/>
            <person name="Ay H."/>
            <person name="Saygin H."/>
        </authorList>
    </citation>
    <scope>NUCLEOTIDE SEQUENCE [LARGE SCALE GENOMIC DNA]</scope>
    <source>
        <strain evidence="1 2">DSM 45941</strain>
    </source>
</reference>
<sequence length="98" mass="10076">MALIVGAGRAGEPAGPFRNPVVKIAGFGLAKAFDQAGLSGVVRAWARTAAAWPPVPVRERLLSLPRSLAEAIDETLAETTGAVPTSASALSRTLRNAL</sequence>
<proteinExistence type="predicted"/>
<comment type="caution">
    <text evidence="1">The sequence shown here is derived from an EMBL/GenBank/DDBJ whole genome shotgun (WGS) entry which is preliminary data.</text>
</comment>
<name>A0A4R5ARB2_9ACTN</name>
<accession>A0A4R5ARB2</accession>
<dbReference type="AlphaFoldDB" id="A0A4R5ARB2"/>
<evidence type="ECO:0000313" key="1">
    <source>
        <dbReference type="EMBL" id="TDD74226.1"/>
    </source>
</evidence>
<protein>
    <submittedName>
        <fullName evidence="1">Uncharacterized protein</fullName>
    </submittedName>
</protein>
<dbReference type="EMBL" id="SMKY01000172">
    <property type="protein sequence ID" value="TDD74226.1"/>
    <property type="molecule type" value="Genomic_DNA"/>
</dbReference>
<gene>
    <name evidence="1" type="ORF">E1293_29860</name>
</gene>